<sequence>MGTHPGGSEVTPRDYAVLAQQAYTTAPSIGNPDSAARAVIFSGGAVGFPGTNNLACWLADLDAEAIDVPDMGRLHTGFWRAFQEIAGPLLALEGVPVTLGHSEGAALALLYAAQLCLAGKPPAAVYAFEPPRVSADGTLAALFKLHGVALYLYRNGEDVVPLVPRITEDWQHPGELMAIGKASVPIPNVEDHFIDRVIAAFPV</sequence>
<evidence type="ECO:0000313" key="3">
    <source>
        <dbReference type="Proteomes" id="UP000295611"/>
    </source>
</evidence>
<proteinExistence type="predicted"/>
<dbReference type="Gene3D" id="3.40.50.1820">
    <property type="entry name" value="alpha/beta hydrolase"/>
    <property type="match status" value="1"/>
</dbReference>
<accession>A0A4R7BE01</accession>
<dbReference type="GO" id="GO:0006629">
    <property type="term" value="P:lipid metabolic process"/>
    <property type="evidence" value="ECO:0007669"/>
    <property type="project" value="InterPro"/>
</dbReference>
<feature type="domain" description="Fungal lipase-type" evidence="1">
    <location>
        <begin position="46"/>
        <end position="166"/>
    </location>
</feature>
<dbReference type="AlphaFoldDB" id="A0A4R7BE01"/>
<dbReference type="InterPro" id="IPR029058">
    <property type="entry name" value="AB_hydrolase_fold"/>
</dbReference>
<dbReference type="InterPro" id="IPR002921">
    <property type="entry name" value="Fungal_lipase-type"/>
</dbReference>
<evidence type="ECO:0000313" key="2">
    <source>
        <dbReference type="EMBL" id="TDR82225.1"/>
    </source>
</evidence>
<dbReference type="SUPFAM" id="SSF53474">
    <property type="entry name" value="alpha/beta-Hydrolases"/>
    <property type="match status" value="1"/>
</dbReference>
<reference evidence="2 3" key="1">
    <citation type="submission" date="2019-03" db="EMBL/GenBank/DDBJ databases">
        <title>Genomic Encyclopedia of Type Strains, Phase III (KMG-III): the genomes of soil and plant-associated and newly described type strains.</title>
        <authorList>
            <person name="Whitman W."/>
        </authorList>
    </citation>
    <scope>NUCLEOTIDE SEQUENCE [LARGE SCALE GENOMIC DNA]</scope>
    <source>
        <strain evidence="2 3">CECT 8976</strain>
    </source>
</reference>
<keyword evidence="3" id="KW-1185">Reference proteome</keyword>
<dbReference type="Pfam" id="PF01764">
    <property type="entry name" value="Lipase_3"/>
    <property type="match status" value="1"/>
</dbReference>
<evidence type="ECO:0000259" key="1">
    <source>
        <dbReference type="Pfam" id="PF01764"/>
    </source>
</evidence>
<name>A0A4R7BE01_9NEIS</name>
<comment type="caution">
    <text evidence="2">The sequence shown here is derived from an EMBL/GenBank/DDBJ whole genome shotgun (WGS) entry which is preliminary data.</text>
</comment>
<protein>
    <submittedName>
        <fullName evidence="2">Lipase (Class 3)</fullName>
    </submittedName>
</protein>
<organism evidence="2 3">
    <name type="scientific">Paludibacterium purpuratum</name>
    <dbReference type="NCBI Taxonomy" id="1144873"/>
    <lineage>
        <taxon>Bacteria</taxon>
        <taxon>Pseudomonadati</taxon>
        <taxon>Pseudomonadota</taxon>
        <taxon>Betaproteobacteria</taxon>
        <taxon>Neisseriales</taxon>
        <taxon>Chromobacteriaceae</taxon>
        <taxon>Paludibacterium</taxon>
    </lineage>
</organism>
<gene>
    <name evidence="2" type="ORF">DFP86_102339</name>
</gene>
<dbReference type="Proteomes" id="UP000295611">
    <property type="component" value="Unassembled WGS sequence"/>
</dbReference>
<dbReference type="EMBL" id="SNZP01000002">
    <property type="protein sequence ID" value="TDR82225.1"/>
    <property type="molecule type" value="Genomic_DNA"/>
</dbReference>